<name>A0A8D8BEM8_CULPI</name>
<proteinExistence type="predicted"/>
<protein>
    <submittedName>
        <fullName evidence="1">(northern house mosquito) hypothetical protein</fullName>
    </submittedName>
</protein>
<evidence type="ECO:0000313" key="1">
    <source>
        <dbReference type="EMBL" id="CAG6474406.1"/>
    </source>
</evidence>
<reference evidence="1" key="1">
    <citation type="submission" date="2021-05" db="EMBL/GenBank/DDBJ databases">
        <authorList>
            <person name="Alioto T."/>
            <person name="Alioto T."/>
            <person name="Gomez Garrido J."/>
        </authorList>
    </citation>
    <scope>NUCLEOTIDE SEQUENCE</scope>
</reference>
<organism evidence="1">
    <name type="scientific">Culex pipiens</name>
    <name type="common">House mosquito</name>
    <dbReference type="NCBI Taxonomy" id="7175"/>
    <lineage>
        <taxon>Eukaryota</taxon>
        <taxon>Metazoa</taxon>
        <taxon>Ecdysozoa</taxon>
        <taxon>Arthropoda</taxon>
        <taxon>Hexapoda</taxon>
        <taxon>Insecta</taxon>
        <taxon>Pterygota</taxon>
        <taxon>Neoptera</taxon>
        <taxon>Endopterygota</taxon>
        <taxon>Diptera</taxon>
        <taxon>Nematocera</taxon>
        <taxon>Culicoidea</taxon>
        <taxon>Culicidae</taxon>
        <taxon>Culicinae</taxon>
        <taxon>Culicini</taxon>
        <taxon>Culex</taxon>
        <taxon>Culex</taxon>
    </lineage>
</organism>
<dbReference type="EMBL" id="HBUE01074697">
    <property type="protein sequence ID" value="CAG6474406.1"/>
    <property type="molecule type" value="Transcribed_RNA"/>
</dbReference>
<sequence>MKMGESFRSVSQRQLETRCKRTTKPWFCITTILRRGTKRFGCLFRSTSLAKLTFGLSFEVVQRGTSPTPNYSGSALHASWNLAERRSPMLRTSCTCTSARTF</sequence>
<accession>A0A8D8BEM8</accession>
<dbReference type="AlphaFoldDB" id="A0A8D8BEM8"/>